<accession>A0A382LG22</accession>
<keyword evidence="1" id="KW-1133">Transmembrane helix</keyword>
<name>A0A382LG22_9ZZZZ</name>
<evidence type="ECO:0000313" key="2">
    <source>
        <dbReference type="EMBL" id="SVC35728.1"/>
    </source>
</evidence>
<feature type="transmembrane region" description="Helical" evidence="1">
    <location>
        <begin position="20"/>
        <end position="39"/>
    </location>
</feature>
<reference evidence="2" key="1">
    <citation type="submission" date="2018-05" db="EMBL/GenBank/DDBJ databases">
        <authorList>
            <person name="Lanie J.A."/>
            <person name="Ng W.-L."/>
            <person name="Kazmierczak K.M."/>
            <person name="Andrzejewski T.M."/>
            <person name="Davidsen T.M."/>
            <person name="Wayne K.J."/>
            <person name="Tettelin H."/>
            <person name="Glass J.I."/>
            <person name="Rusch D."/>
            <person name="Podicherti R."/>
            <person name="Tsui H.-C.T."/>
            <person name="Winkler M.E."/>
        </authorList>
    </citation>
    <scope>NUCLEOTIDE SEQUENCE</scope>
</reference>
<gene>
    <name evidence="2" type="ORF">METZ01_LOCUS288582</name>
</gene>
<protein>
    <recommendedName>
        <fullName evidence="3">MacB-like periplasmic core domain-containing protein</fullName>
    </recommendedName>
</protein>
<evidence type="ECO:0008006" key="3">
    <source>
        <dbReference type="Google" id="ProtNLM"/>
    </source>
</evidence>
<dbReference type="AlphaFoldDB" id="A0A382LG22"/>
<evidence type="ECO:0000256" key="1">
    <source>
        <dbReference type="SAM" id="Phobius"/>
    </source>
</evidence>
<keyword evidence="1" id="KW-0472">Membrane</keyword>
<keyword evidence="1" id="KW-0812">Transmembrane</keyword>
<feature type="non-terminal residue" evidence="2">
    <location>
        <position position="151"/>
    </location>
</feature>
<sequence length="151" mass="16655">MLHSGPWVILFLALRGLRQYAFSTVVAALAIALAGGLFLGTWKIKEEAKNAFSRSAGGFDAVLGARGSKLQLVLNGLFHLEASPGNLSWEQYELIRGTRGVSEAYPIAVGDNYHGFRLVGTLSEMFERHEWRAGRKYKVQPVGRLFSDNSK</sequence>
<dbReference type="EMBL" id="UINC01086871">
    <property type="protein sequence ID" value="SVC35728.1"/>
    <property type="molecule type" value="Genomic_DNA"/>
</dbReference>
<organism evidence="2">
    <name type="scientific">marine metagenome</name>
    <dbReference type="NCBI Taxonomy" id="408172"/>
    <lineage>
        <taxon>unclassified sequences</taxon>
        <taxon>metagenomes</taxon>
        <taxon>ecological metagenomes</taxon>
    </lineage>
</organism>
<proteinExistence type="predicted"/>